<dbReference type="PANTHER" id="PTHR24305:SF112">
    <property type="entry name" value="L-ORNITHINE-N5-MONOOXYGENASE (EUROFUNG)"/>
    <property type="match status" value="1"/>
</dbReference>
<evidence type="ECO:0000256" key="5">
    <source>
        <dbReference type="ARBA" id="ARBA00022692"/>
    </source>
</evidence>
<dbReference type="InterPro" id="IPR036396">
    <property type="entry name" value="Cyt_P450_sf"/>
</dbReference>
<dbReference type="PANTHER" id="PTHR24305">
    <property type="entry name" value="CYTOCHROME P450"/>
    <property type="match status" value="1"/>
</dbReference>
<evidence type="ECO:0000256" key="2">
    <source>
        <dbReference type="ARBA" id="ARBA00004370"/>
    </source>
</evidence>
<dbReference type="PRINTS" id="PR00385">
    <property type="entry name" value="P450"/>
</dbReference>
<evidence type="ECO:0000256" key="8">
    <source>
        <dbReference type="ARBA" id="ARBA00023002"/>
    </source>
</evidence>
<dbReference type="InterPro" id="IPR050121">
    <property type="entry name" value="Cytochrome_P450_monoxygenase"/>
</dbReference>
<keyword evidence="11 12" id="KW-0472">Membrane</keyword>
<evidence type="ECO:0000256" key="12">
    <source>
        <dbReference type="SAM" id="Phobius"/>
    </source>
</evidence>
<evidence type="ECO:0000256" key="7">
    <source>
        <dbReference type="ARBA" id="ARBA00022989"/>
    </source>
</evidence>
<evidence type="ECO:0000256" key="3">
    <source>
        <dbReference type="ARBA" id="ARBA00010617"/>
    </source>
</evidence>
<sequence>MDPATAVAAVLAGILSHLLFFKRGERQLHPERYLLTFLLAFACSVLTLHHAEQLPLRAAFQTTATFAGLYLAGLYSSLIVYRLLCNPLNKFPGPFWARLSSLHIAFRVWNKKDFHMDMLRLHQKHGRIVRIGPNDLSIIDADCVQVVSSAQSKCTRSIFYDQHLPITSLHVTRDAMEHAQRRRVWSRAFSDSALRGYESRVQKYNDLLLNHVRISNGNPMNMTRWFNIYSFDVMGDLGFGQSFGMLESGQLHWAVATLQEALAISGFNFPTWVIRLLHALVSGSGAIKKFSGFFKSQLQHRMQLQGKLDNPDVSHYLIEHFNNSDPKTQKKLIPMLQGDTRLIIIAGSDTTAITLTHLFYYLTTVPGLKERVREEVNEYRESDGSFSNRRLQSAPLLNACINETLRLHPAVASGVPRKTPKSGVHIRDIYIPADTVIQMPWFSMGRDPEYFPNPNKFIPERFTDRPELITHKDAWGPFNIGPYNCIGKNLAYMEIRGLTARLLTEFDVSLAPGEDGWKLINEAKDHFTLALQPFNLSFKKRQ</sequence>
<protein>
    <submittedName>
        <fullName evidence="13">Cytochrome P450</fullName>
    </submittedName>
</protein>
<comment type="subcellular location">
    <subcellularLocation>
        <location evidence="2">Membrane</location>
    </subcellularLocation>
</comment>
<feature type="transmembrane region" description="Helical" evidence="12">
    <location>
        <begin position="6"/>
        <end position="21"/>
    </location>
</feature>
<accession>A0ABR4FPZ7</accession>
<dbReference type="Pfam" id="PF00067">
    <property type="entry name" value="p450"/>
    <property type="match status" value="1"/>
</dbReference>
<gene>
    <name evidence="13" type="ORF">BJX66DRAFT_347567</name>
</gene>
<name>A0ABR4FPZ7_9EURO</name>
<dbReference type="SUPFAM" id="SSF48264">
    <property type="entry name" value="Cytochrome P450"/>
    <property type="match status" value="1"/>
</dbReference>
<keyword evidence="9" id="KW-0408">Iron</keyword>
<keyword evidence="4" id="KW-0349">Heme</keyword>
<evidence type="ECO:0000256" key="6">
    <source>
        <dbReference type="ARBA" id="ARBA00022723"/>
    </source>
</evidence>
<comment type="similarity">
    <text evidence="3">Belongs to the cytochrome P450 family.</text>
</comment>
<evidence type="ECO:0000256" key="10">
    <source>
        <dbReference type="ARBA" id="ARBA00023033"/>
    </source>
</evidence>
<dbReference type="InterPro" id="IPR001128">
    <property type="entry name" value="Cyt_P450"/>
</dbReference>
<feature type="transmembrane region" description="Helical" evidence="12">
    <location>
        <begin position="33"/>
        <end position="51"/>
    </location>
</feature>
<keyword evidence="8" id="KW-0560">Oxidoreductase</keyword>
<proteinExistence type="inferred from homology"/>
<keyword evidence="7 12" id="KW-1133">Transmembrane helix</keyword>
<keyword evidence="5 12" id="KW-0812">Transmembrane</keyword>
<keyword evidence="6" id="KW-0479">Metal-binding</keyword>
<evidence type="ECO:0000256" key="4">
    <source>
        <dbReference type="ARBA" id="ARBA00022617"/>
    </source>
</evidence>
<reference evidence="13 14" key="1">
    <citation type="submission" date="2024-07" db="EMBL/GenBank/DDBJ databases">
        <title>Section-level genome sequencing and comparative genomics of Aspergillus sections Usti and Cavernicolus.</title>
        <authorList>
            <consortium name="Lawrence Berkeley National Laboratory"/>
            <person name="Nybo J.L."/>
            <person name="Vesth T.C."/>
            <person name="Theobald S."/>
            <person name="Frisvad J.C."/>
            <person name="Larsen T.O."/>
            <person name="Kjaerboelling I."/>
            <person name="Rothschild-Mancinelli K."/>
            <person name="Lyhne E.K."/>
            <person name="Kogle M.E."/>
            <person name="Barry K."/>
            <person name="Clum A."/>
            <person name="Na H."/>
            <person name="Ledsgaard L."/>
            <person name="Lin J."/>
            <person name="Lipzen A."/>
            <person name="Kuo A."/>
            <person name="Riley R."/>
            <person name="Mondo S."/>
            <person name="Labutti K."/>
            <person name="Haridas S."/>
            <person name="Pangalinan J."/>
            <person name="Salamov A.A."/>
            <person name="Simmons B.A."/>
            <person name="Magnuson J.K."/>
            <person name="Chen J."/>
            <person name="Drula E."/>
            <person name="Henrissat B."/>
            <person name="Wiebenga A."/>
            <person name="Lubbers R.J."/>
            <person name="Gomes A.C."/>
            <person name="Makela M.R."/>
            <person name="Stajich J."/>
            <person name="Grigoriev I.V."/>
            <person name="Mortensen U.H."/>
            <person name="De Vries R.P."/>
            <person name="Baker S.E."/>
            <person name="Andersen M.R."/>
        </authorList>
    </citation>
    <scope>NUCLEOTIDE SEQUENCE [LARGE SCALE GENOMIC DNA]</scope>
    <source>
        <strain evidence="13 14">CBS 209.92</strain>
    </source>
</reference>
<evidence type="ECO:0000256" key="11">
    <source>
        <dbReference type="ARBA" id="ARBA00023136"/>
    </source>
</evidence>
<keyword evidence="10" id="KW-0503">Monooxygenase</keyword>
<dbReference type="InterPro" id="IPR002401">
    <property type="entry name" value="Cyt_P450_E_grp-I"/>
</dbReference>
<dbReference type="PRINTS" id="PR00463">
    <property type="entry name" value="EP450I"/>
</dbReference>
<keyword evidence="14" id="KW-1185">Reference proteome</keyword>
<comment type="cofactor">
    <cofactor evidence="1">
        <name>heme</name>
        <dbReference type="ChEBI" id="CHEBI:30413"/>
    </cofactor>
</comment>
<dbReference type="Proteomes" id="UP001610563">
    <property type="component" value="Unassembled WGS sequence"/>
</dbReference>
<dbReference type="CDD" id="cd11061">
    <property type="entry name" value="CYP67-like"/>
    <property type="match status" value="1"/>
</dbReference>
<evidence type="ECO:0000256" key="1">
    <source>
        <dbReference type="ARBA" id="ARBA00001971"/>
    </source>
</evidence>
<dbReference type="Gene3D" id="1.10.630.10">
    <property type="entry name" value="Cytochrome P450"/>
    <property type="match status" value="1"/>
</dbReference>
<comment type="caution">
    <text evidence="13">The sequence shown here is derived from an EMBL/GenBank/DDBJ whole genome shotgun (WGS) entry which is preliminary data.</text>
</comment>
<organism evidence="13 14">
    <name type="scientific">Aspergillus keveii</name>
    <dbReference type="NCBI Taxonomy" id="714993"/>
    <lineage>
        <taxon>Eukaryota</taxon>
        <taxon>Fungi</taxon>
        <taxon>Dikarya</taxon>
        <taxon>Ascomycota</taxon>
        <taxon>Pezizomycotina</taxon>
        <taxon>Eurotiomycetes</taxon>
        <taxon>Eurotiomycetidae</taxon>
        <taxon>Eurotiales</taxon>
        <taxon>Aspergillaceae</taxon>
        <taxon>Aspergillus</taxon>
        <taxon>Aspergillus subgen. Nidulantes</taxon>
    </lineage>
</organism>
<evidence type="ECO:0000313" key="14">
    <source>
        <dbReference type="Proteomes" id="UP001610563"/>
    </source>
</evidence>
<evidence type="ECO:0000256" key="9">
    <source>
        <dbReference type="ARBA" id="ARBA00023004"/>
    </source>
</evidence>
<evidence type="ECO:0000313" key="13">
    <source>
        <dbReference type="EMBL" id="KAL2785349.1"/>
    </source>
</evidence>
<dbReference type="EMBL" id="JBFTWV010000147">
    <property type="protein sequence ID" value="KAL2785349.1"/>
    <property type="molecule type" value="Genomic_DNA"/>
</dbReference>